<proteinExistence type="predicted"/>
<dbReference type="VEuPathDB" id="FungiDB:SDRG_08586"/>
<organism evidence="1 2">
    <name type="scientific">Saprolegnia diclina (strain VS20)</name>
    <dbReference type="NCBI Taxonomy" id="1156394"/>
    <lineage>
        <taxon>Eukaryota</taxon>
        <taxon>Sar</taxon>
        <taxon>Stramenopiles</taxon>
        <taxon>Oomycota</taxon>
        <taxon>Saprolegniomycetes</taxon>
        <taxon>Saprolegniales</taxon>
        <taxon>Saprolegniaceae</taxon>
        <taxon>Saprolegnia</taxon>
    </lineage>
</organism>
<dbReference type="SUPFAM" id="SSF48403">
    <property type="entry name" value="Ankyrin repeat"/>
    <property type="match status" value="1"/>
</dbReference>
<dbReference type="InParanoid" id="T0QGP3"/>
<dbReference type="STRING" id="1156394.T0QGP3"/>
<gene>
    <name evidence="1" type="ORF">SDRG_08586</name>
</gene>
<dbReference type="Pfam" id="PF12796">
    <property type="entry name" value="Ank_2"/>
    <property type="match status" value="1"/>
</dbReference>
<reference evidence="1 2" key="1">
    <citation type="submission" date="2012-04" db="EMBL/GenBank/DDBJ databases">
        <title>The Genome Sequence of Saprolegnia declina VS20.</title>
        <authorList>
            <consortium name="The Broad Institute Genome Sequencing Platform"/>
            <person name="Russ C."/>
            <person name="Nusbaum C."/>
            <person name="Tyler B."/>
            <person name="van West P."/>
            <person name="Dieguez-Uribeondo J."/>
            <person name="de Bruijn I."/>
            <person name="Tripathy S."/>
            <person name="Jiang R."/>
            <person name="Young S.K."/>
            <person name="Zeng Q."/>
            <person name="Gargeya S."/>
            <person name="Fitzgerald M."/>
            <person name="Haas B."/>
            <person name="Abouelleil A."/>
            <person name="Alvarado L."/>
            <person name="Arachchi H.M."/>
            <person name="Berlin A."/>
            <person name="Chapman S.B."/>
            <person name="Goldberg J."/>
            <person name="Griggs A."/>
            <person name="Gujja S."/>
            <person name="Hansen M."/>
            <person name="Howarth C."/>
            <person name="Imamovic A."/>
            <person name="Larimer J."/>
            <person name="McCowen C."/>
            <person name="Montmayeur A."/>
            <person name="Murphy C."/>
            <person name="Neiman D."/>
            <person name="Pearson M."/>
            <person name="Priest M."/>
            <person name="Roberts A."/>
            <person name="Saif S."/>
            <person name="Shea T."/>
            <person name="Sisk P."/>
            <person name="Sykes S."/>
            <person name="Wortman J."/>
            <person name="Nusbaum C."/>
            <person name="Birren B."/>
        </authorList>
    </citation>
    <scope>NUCLEOTIDE SEQUENCE [LARGE SCALE GENOMIC DNA]</scope>
    <source>
        <strain evidence="1 2">VS20</strain>
    </source>
</reference>
<name>T0QGP3_SAPDV</name>
<dbReference type="Pfam" id="PF13637">
    <property type="entry name" value="Ank_4"/>
    <property type="match status" value="1"/>
</dbReference>
<evidence type="ECO:0000313" key="2">
    <source>
        <dbReference type="Proteomes" id="UP000030762"/>
    </source>
</evidence>
<accession>T0QGP3</accession>
<dbReference type="RefSeq" id="XP_008612701.1">
    <property type="nucleotide sequence ID" value="XM_008614479.1"/>
</dbReference>
<keyword evidence="2" id="KW-1185">Reference proteome</keyword>
<dbReference type="PANTHER" id="PTHR46586:SF3">
    <property type="entry name" value="ANKYRIN REPEAT-CONTAINING PROTEIN"/>
    <property type="match status" value="1"/>
</dbReference>
<protein>
    <submittedName>
        <fullName evidence="1">Uncharacterized protein</fullName>
    </submittedName>
</protein>
<dbReference type="EMBL" id="JH767157">
    <property type="protein sequence ID" value="EQC33906.1"/>
    <property type="molecule type" value="Genomic_DNA"/>
</dbReference>
<dbReference type="InterPro" id="IPR052050">
    <property type="entry name" value="SecEffector_AnkRepeat"/>
</dbReference>
<dbReference type="PANTHER" id="PTHR46586">
    <property type="entry name" value="ANKYRIN REPEAT-CONTAINING PROTEIN"/>
    <property type="match status" value="1"/>
</dbReference>
<dbReference type="InterPro" id="IPR002110">
    <property type="entry name" value="Ankyrin_rpt"/>
</dbReference>
<dbReference type="AlphaFoldDB" id="T0QGP3"/>
<dbReference type="Proteomes" id="UP000030762">
    <property type="component" value="Unassembled WGS sequence"/>
</dbReference>
<dbReference type="OMA" id="AFIACEE"/>
<sequence>MATFRSVVLGQPEIASIVFGYQTGVYEDVRPAFIACEELVEFDASKKLYMCDASLYEAFAPSGGAWAGPKQFRSSEYLLRTDVRDKSLPLHLAIAGGCAHLATRMLQCRPDLASEEAILLAFIKDQLETVEVLLDLRTTLPALTKPVYHARRQLENGYVWRFPVGFLVDLLARNDTNGLCLLARFGTGPDDFEGRQERDADSTISERAMRSAMQRATLANATLALDLFPWFVYPRLLDDVADKGFFSLVRSLHERGVVGSRDAMDKAAANGHLAIVRLLHSQRHEGCTLKAMTAAAINGHLEVVRFLDAHRNEGCTTRAMDEAAANGHLEVVQFLHFNRTEGCTYKALDGAITKGHLDVVRFLLEYRSEGASRNILNQAAGNGHLHVVQYLHDLGSFGCTVAAVDSAIAGGHLDVVQYLFAHRREGCSRDDAVAKALQNGHLQMATYLLSLGYPFPTSAIRWYVSTLRKPEMVDVLRLYIDNGGALDAYCILYACGAHNLPLVQLLHAHPSEFSGANLIEMAIKTKAWDVVAFLLAHSATASVLLQALELELPSSHLELVMQLLERQPELRDDRLLQVALGGGNVEAMRRLLALGIGNPRECLREIAGRREHVSESKLLLPYCMHPTDHLNNVIFLFDLLALLDRHRKTTFRLIAQELSYQEEMASEAFARAPNVAARASTLLEAGEVIDWSLAVVICQRWTTDATASIEQLEKSTALVHDAELQTQLDRLLTAQR</sequence>
<evidence type="ECO:0000313" key="1">
    <source>
        <dbReference type="EMBL" id="EQC33906.1"/>
    </source>
</evidence>
<dbReference type="InterPro" id="IPR036770">
    <property type="entry name" value="Ankyrin_rpt-contain_sf"/>
</dbReference>
<dbReference type="Gene3D" id="1.25.40.20">
    <property type="entry name" value="Ankyrin repeat-containing domain"/>
    <property type="match status" value="3"/>
</dbReference>
<dbReference type="GeneID" id="19949313"/>
<dbReference type="OrthoDB" id="60283at2759"/>
<dbReference type="SMART" id="SM00248">
    <property type="entry name" value="ANK"/>
    <property type="match status" value="6"/>
</dbReference>